<dbReference type="Proteomes" id="UP000825729">
    <property type="component" value="Unassembled WGS sequence"/>
</dbReference>
<protein>
    <recommendedName>
        <fullName evidence="6">RING-type domain-containing protein</fullName>
    </recommendedName>
</protein>
<evidence type="ECO:0000256" key="4">
    <source>
        <dbReference type="PROSITE-ProRule" id="PRU00175"/>
    </source>
</evidence>
<keyword evidence="2 4" id="KW-0863">Zinc-finger</keyword>
<dbReference type="InterPro" id="IPR051834">
    <property type="entry name" value="RING_finger_E3_ligase"/>
</dbReference>
<feature type="region of interest" description="Disordered" evidence="5">
    <location>
        <begin position="25"/>
        <end position="48"/>
    </location>
</feature>
<dbReference type="InterPro" id="IPR013083">
    <property type="entry name" value="Znf_RING/FYVE/PHD"/>
</dbReference>
<dbReference type="Gene3D" id="3.30.40.10">
    <property type="entry name" value="Zinc/RING finger domain, C3HC4 (zinc finger)"/>
    <property type="match status" value="1"/>
</dbReference>
<dbReference type="PANTHER" id="PTHR45931:SF3">
    <property type="entry name" value="RING ZINC FINGER-CONTAINING PROTEIN"/>
    <property type="match status" value="1"/>
</dbReference>
<dbReference type="GO" id="GO:0005634">
    <property type="term" value="C:nucleus"/>
    <property type="evidence" value="ECO:0007669"/>
    <property type="project" value="TreeGrafter"/>
</dbReference>
<keyword evidence="1" id="KW-0479">Metal-binding</keyword>
<feature type="region of interest" description="Disordered" evidence="5">
    <location>
        <begin position="78"/>
        <end position="104"/>
    </location>
</feature>
<dbReference type="GO" id="GO:0008270">
    <property type="term" value="F:zinc ion binding"/>
    <property type="evidence" value="ECO:0007669"/>
    <property type="project" value="UniProtKB-KW"/>
</dbReference>
<evidence type="ECO:0000256" key="2">
    <source>
        <dbReference type="ARBA" id="ARBA00022771"/>
    </source>
</evidence>
<keyword evidence="3" id="KW-0862">Zinc</keyword>
<feature type="domain" description="RING-type" evidence="6">
    <location>
        <begin position="222"/>
        <end position="263"/>
    </location>
</feature>
<keyword evidence="8" id="KW-1185">Reference proteome</keyword>
<evidence type="ECO:0000313" key="7">
    <source>
        <dbReference type="EMBL" id="KAG9440224.1"/>
    </source>
</evidence>
<dbReference type="InterPro" id="IPR001841">
    <property type="entry name" value="Znf_RING"/>
</dbReference>
<dbReference type="EMBL" id="JAINDJ010000008">
    <property type="protein sequence ID" value="KAG9440224.1"/>
    <property type="molecule type" value="Genomic_DNA"/>
</dbReference>
<evidence type="ECO:0000259" key="6">
    <source>
        <dbReference type="PROSITE" id="PS50089"/>
    </source>
</evidence>
<reference evidence="7 8" key="1">
    <citation type="submission" date="2021-07" db="EMBL/GenBank/DDBJ databases">
        <title>The Aristolochia fimbriata genome: insights into angiosperm evolution, floral development and chemical biosynthesis.</title>
        <authorList>
            <person name="Jiao Y."/>
        </authorList>
    </citation>
    <scope>NUCLEOTIDE SEQUENCE [LARGE SCALE GENOMIC DNA]</scope>
    <source>
        <strain evidence="7">IBCAS-2021</strain>
        <tissue evidence="7">Leaf</tissue>
    </source>
</reference>
<dbReference type="AlphaFoldDB" id="A0AAV7DUL0"/>
<feature type="compositionally biased region" description="Basic residues" evidence="5">
    <location>
        <begin position="25"/>
        <end position="41"/>
    </location>
</feature>
<dbReference type="Pfam" id="PF13639">
    <property type="entry name" value="zf-RING_2"/>
    <property type="match status" value="1"/>
</dbReference>
<evidence type="ECO:0000256" key="1">
    <source>
        <dbReference type="ARBA" id="ARBA00022723"/>
    </source>
</evidence>
<sequence length="275" mass="31103">MGRGVESELVSAFDRNLHLHTNHRHRGEYHNHHQNHHNQRRVRPEDDADPLRRQRMHARHLCHRVSQTERDSIQMGLGPSEAGIAVGSSETSNSRASDPRFARNNRLPGTVLQARARLLERLRGLTTNREINAISGFPWHEFDLNDDLRAVDGEAVALERETSRETLASALYITNSVFQTEQSSYQTNLCPKKPPGLSQAAISALPHQVFDTAKVVRVAEECCICLERFRDGDGLIHLQCGHRFHSMCLDPWVRTCGDCPYCRTTIVVNCGESNT</sequence>
<dbReference type="PROSITE" id="PS50089">
    <property type="entry name" value="ZF_RING_2"/>
    <property type="match status" value="1"/>
</dbReference>
<evidence type="ECO:0000256" key="3">
    <source>
        <dbReference type="ARBA" id="ARBA00022833"/>
    </source>
</evidence>
<comment type="caution">
    <text evidence="7">The sequence shown here is derived from an EMBL/GenBank/DDBJ whole genome shotgun (WGS) entry which is preliminary data.</text>
</comment>
<organism evidence="7 8">
    <name type="scientific">Aristolochia fimbriata</name>
    <name type="common">White veined hardy Dutchman's pipe vine</name>
    <dbReference type="NCBI Taxonomy" id="158543"/>
    <lineage>
        <taxon>Eukaryota</taxon>
        <taxon>Viridiplantae</taxon>
        <taxon>Streptophyta</taxon>
        <taxon>Embryophyta</taxon>
        <taxon>Tracheophyta</taxon>
        <taxon>Spermatophyta</taxon>
        <taxon>Magnoliopsida</taxon>
        <taxon>Magnoliidae</taxon>
        <taxon>Piperales</taxon>
        <taxon>Aristolochiaceae</taxon>
        <taxon>Aristolochia</taxon>
    </lineage>
</organism>
<dbReference type="SUPFAM" id="SSF57850">
    <property type="entry name" value="RING/U-box"/>
    <property type="match status" value="1"/>
</dbReference>
<evidence type="ECO:0000313" key="8">
    <source>
        <dbReference type="Proteomes" id="UP000825729"/>
    </source>
</evidence>
<accession>A0AAV7DUL0</accession>
<dbReference type="GO" id="GO:0006511">
    <property type="term" value="P:ubiquitin-dependent protein catabolic process"/>
    <property type="evidence" value="ECO:0007669"/>
    <property type="project" value="TreeGrafter"/>
</dbReference>
<name>A0AAV7DUL0_ARIFI</name>
<gene>
    <name evidence="7" type="ORF">H6P81_020389</name>
</gene>
<dbReference type="PANTHER" id="PTHR45931">
    <property type="entry name" value="SI:CH211-59O9.10"/>
    <property type="match status" value="1"/>
</dbReference>
<dbReference type="SMART" id="SM00184">
    <property type="entry name" value="RING"/>
    <property type="match status" value="1"/>
</dbReference>
<proteinExistence type="predicted"/>
<dbReference type="GO" id="GO:0061630">
    <property type="term" value="F:ubiquitin protein ligase activity"/>
    <property type="evidence" value="ECO:0007669"/>
    <property type="project" value="TreeGrafter"/>
</dbReference>
<evidence type="ECO:0000256" key="5">
    <source>
        <dbReference type="SAM" id="MobiDB-lite"/>
    </source>
</evidence>